<evidence type="ECO:0000313" key="4">
    <source>
        <dbReference type="EMBL" id="GLY77933.1"/>
    </source>
</evidence>
<evidence type="ECO:0000256" key="3">
    <source>
        <dbReference type="ARBA" id="ARBA00035643"/>
    </source>
</evidence>
<comment type="subcellular location">
    <subcellularLocation>
        <location evidence="2">Gas vesicle</location>
    </subcellularLocation>
</comment>
<dbReference type="GO" id="GO:0031412">
    <property type="term" value="P:gas vesicle organization"/>
    <property type="evidence" value="ECO:0007669"/>
    <property type="project" value="InterPro"/>
</dbReference>
<dbReference type="PANTHER" id="PTHR36852:SF1">
    <property type="entry name" value="PROTEIN GVPL 2"/>
    <property type="match status" value="1"/>
</dbReference>
<dbReference type="Pfam" id="PF06386">
    <property type="entry name" value="GvpL_GvpF"/>
    <property type="match status" value="1"/>
</dbReference>
<reference evidence="4" key="1">
    <citation type="submission" date="2023-03" db="EMBL/GenBank/DDBJ databases">
        <title>Actinoallomurus iriomotensis NBRC 103681.</title>
        <authorList>
            <person name="Ichikawa N."/>
            <person name="Sato H."/>
            <person name="Tonouchi N."/>
        </authorList>
    </citation>
    <scope>NUCLEOTIDE SEQUENCE</scope>
    <source>
        <strain evidence="4">NBRC 103681</strain>
    </source>
</reference>
<evidence type="ECO:0000256" key="2">
    <source>
        <dbReference type="ARBA" id="ARBA00035108"/>
    </source>
</evidence>
<name>A0A9W6VMQ9_9ACTN</name>
<dbReference type="InterPro" id="IPR009430">
    <property type="entry name" value="GvpL/GvpF"/>
</dbReference>
<evidence type="ECO:0000256" key="1">
    <source>
        <dbReference type="ARBA" id="ARBA00022987"/>
    </source>
</evidence>
<dbReference type="PANTHER" id="PTHR36852">
    <property type="entry name" value="PROTEIN GVPL 2"/>
    <property type="match status" value="1"/>
</dbReference>
<accession>A0A9W6VMQ9</accession>
<dbReference type="Proteomes" id="UP001165135">
    <property type="component" value="Unassembled WGS sequence"/>
</dbReference>
<protein>
    <recommendedName>
        <fullName evidence="6">Gas vesicle synthesis protein GvpL/GvpF</fullName>
    </recommendedName>
</protein>
<comment type="caution">
    <text evidence="4">The sequence shown here is derived from an EMBL/GenBank/DDBJ whole genome shotgun (WGS) entry which is preliminary data.</text>
</comment>
<comment type="similarity">
    <text evidence="3">Belongs to the gas vesicle GvpF/GvpL family.</text>
</comment>
<dbReference type="AlphaFoldDB" id="A0A9W6VMQ9"/>
<dbReference type="GO" id="GO:0031411">
    <property type="term" value="C:gas vesicle"/>
    <property type="evidence" value="ECO:0007669"/>
    <property type="project" value="UniProtKB-SubCell"/>
</dbReference>
<gene>
    <name evidence="4" type="ORF">Airi01_062000</name>
</gene>
<sequence>MTNGVRFCRALIVGRGGQGMHTTGAALGARLLGLTRWMRPAVAPIGPAPELPHASAVTCTGVPARTGPPARTEDAGDGRHEFDGPHVAALRGGRVVAGPREAEAECPDARVCYVYGVVPASTRLPDGLRGTGGGRVRLVRCGDLAAVISEIPPTGALGTREELLAHENVVASLAAHTTMLPLRFSAVVTTAAGAVEEMLEPYYDWFTGVLAELEGRAEYSVSGIYVQDTVLREVLAEEPEVMRLRDSLRGLPDDAAYHDRVRLGELIVHALDAKREADTDELVRTLSPHAVSVAPRPPVDEDTAADAAFLVADGDRASFRKAVDELGYRWAGRIRLRVQGPLAPYDFVPSPPDGRTG</sequence>
<proteinExistence type="inferred from homology"/>
<keyword evidence="1" id="KW-0304">Gas vesicle</keyword>
<evidence type="ECO:0008006" key="6">
    <source>
        <dbReference type="Google" id="ProtNLM"/>
    </source>
</evidence>
<dbReference type="EMBL" id="BSTJ01000008">
    <property type="protein sequence ID" value="GLY77933.1"/>
    <property type="molecule type" value="Genomic_DNA"/>
</dbReference>
<organism evidence="4 5">
    <name type="scientific">Actinoallomurus iriomotensis</name>
    <dbReference type="NCBI Taxonomy" id="478107"/>
    <lineage>
        <taxon>Bacteria</taxon>
        <taxon>Bacillati</taxon>
        <taxon>Actinomycetota</taxon>
        <taxon>Actinomycetes</taxon>
        <taxon>Streptosporangiales</taxon>
        <taxon>Thermomonosporaceae</taxon>
        <taxon>Actinoallomurus</taxon>
    </lineage>
</organism>
<evidence type="ECO:0000313" key="5">
    <source>
        <dbReference type="Proteomes" id="UP001165135"/>
    </source>
</evidence>